<feature type="signal peptide" evidence="1">
    <location>
        <begin position="1"/>
        <end position="26"/>
    </location>
</feature>
<dbReference type="AlphaFoldDB" id="A0A108U6S4"/>
<protein>
    <recommendedName>
        <fullName evidence="4">Lipoprotein</fullName>
    </recommendedName>
</protein>
<dbReference type="PROSITE" id="PS51257">
    <property type="entry name" value="PROKAR_LIPOPROTEIN"/>
    <property type="match status" value="1"/>
</dbReference>
<organism evidence="2 3">
    <name type="scientific">Lysobacter capsici AZ78</name>
    <dbReference type="NCBI Taxonomy" id="1444315"/>
    <lineage>
        <taxon>Bacteria</taxon>
        <taxon>Pseudomonadati</taxon>
        <taxon>Pseudomonadota</taxon>
        <taxon>Gammaproteobacteria</taxon>
        <taxon>Lysobacterales</taxon>
        <taxon>Lysobacteraceae</taxon>
        <taxon>Lysobacter</taxon>
    </lineage>
</organism>
<reference evidence="2 3" key="1">
    <citation type="journal article" date="2014" name="Genome Announc.">
        <title>Draft Genome Sequence of Lysobacter capsici AZ78, a Bacterium Antagonistic to Plant-Pathogenic Oomycetes.</title>
        <authorList>
            <person name="Puopolo G."/>
            <person name="Sonego P."/>
            <person name="Engelen K."/>
            <person name="Pertot I."/>
        </authorList>
    </citation>
    <scope>NUCLEOTIDE SEQUENCE [LARGE SCALE GENOMIC DNA]</scope>
    <source>
        <strain evidence="2 3">AZ78</strain>
    </source>
</reference>
<keyword evidence="3" id="KW-1185">Reference proteome</keyword>
<evidence type="ECO:0000256" key="1">
    <source>
        <dbReference type="SAM" id="SignalP"/>
    </source>
</evidence>
<feature type="chain" id="PRO_5007131619" description="Lipoprotein" evidence="1">
    <location>
        <begin position="27"/>
        <end position="69"/>
    </location>
</feature>
<sequence length="69" mass="7238">MFDKRNRISATVAFCFGLAFSMNAFAAGCAECWDGCFADRRACRASGQPASVCSANFNACGNVCGCPIP</sequence>
<dbReference type="RefSeq" id="WP_051547824.1">
    <property type="nucleotide sequence ID" value="NZ_JAJA02000001.1"/>
</dbReference>
<evidence type="ECO:0008006" key="4">
    <source>
        <dbReference type="Google" id="ProtNLM"/>
    </source>
</evidence>
<comment type="caution">
    <text evidence="2">The sequence shown here is derived from an EMBL/GenBank/DDBJ whole genome shotgun (WGS) entry which is preliminary data.</text>
</comment>
<dbReference type="EMBL" id="JAJA02000001">
    <property type="protein sequence ID" value="KWS03589.1"/>
    <property type="molecule type" value="Genomic_DNA"/>
</dbReference>
<dbReference type="Proteomes" id="UP000023435">
    <property type="component" value="Unassembled WGS sequence"/>
</dbReference>
<accession>A0A108U6S4</accession>
<dbReference type="OrthoDB" id="6027027at2"/>
<name>A0A108U6S4_9GAMM</name>
<gene>
    <name evidence="2" type="ORF">AZ78_1137</name>
</gene>
<keyword evidence="1" id="KW-0732">Signal</keyword>
<proteinExistence type="predicted"/>
<evidence type="ECO:0000313" key="2">
    <source>
        <dbReference type="EMBL" id="KWS03589.1"/>
    </source>
</evidence>
<evidence type="ECO:0000313" key="3">
    <source>
        <dbReference type="Proteomes" id="UP000023435"/>
    </source>
</evidence>